<dbReference type="EMBL" id="KB201750">
    <property type="protein sequence ID" value="ESO94767.1"/>
    <property type="molecule type" value="Genomic_DNA"/>
</dbReference>
<dbReference type="RefSeq" id="XP_009054508.1">
    <property type="nucleotide sequence ID" value="XM_009056260.1"/>
</dbReference>
<dbReference type="AlphaFoldDB" id="V4AD36"/>
<protein>
    <submittedName>
        <fullName evidence="1">Uncharacterized protein</fullName>
    </submittedName>
</protein>
<evidence type="ECO:0000313" key="1">
    <source>
        <dbReference type="EMBL" id="ESO94767.1"/>
    </source>
</evidence>
<dbReference type="KEGG" id="lgi:LOTGIDRAFT_161016"/>
<dbReference type="GeneID" id="20238581"/>
<sequence length="211" mass="24054">MDVLSIAIRIQNDYENQRMDMKKEQYTEETLRMNQVRHALEGHKTLNEALVRCLVQSMSQFKISSNDLISITVNIANGVFGQNWCIPSSDLDCEESSDEESDACESPKPKRRRCGDLTYVMPTRKCLSNYLEDAHYLNLEMLAEYLLNKADSVVTVGIDDATKAAGHDMLHVKGDHITKLDPHRHESHSQQGMLKTYHILVRTVQLLMNSS</sequence>
<dbReference type="HOGENOM" id="CLU_1306106_0_0_1"/>
<proteinExistence type="predicted"/>
<reference evidence="1 2" key="1">
    <citation type="journal article" date="2013" name="Nature">
        <title>Insights into bilaterian evolution from three spiralian genomes.</title>
        <authorList>
            <person name="Simakov O."/>
            <person name="Marletaz F."/>
            <person name="Cho S.J."/>
            <person name="Edsinger-Gonzales E."/>
            <person name="Havlak P."/>
            <person name="Hellsten U."/>
            <person name="Kuo D.H."/>
            <person name="Larsson T."/>
            <person name="Lv J."/>
            <person name="Arendt D."/>
            <person name="Savage R."/>
            <person name="Osoegawa K."/>
            <person name="de Jong P."/>
            <person name="Grimwood J."/>
            <person name="Chapman J.A."/>
            <person name="Shapiro H."/>
            <person name="Aerts A."/>
            <person name="Otillar R.P."/>
            <person name="Terry A.Y."/>
            <person name="Boore J.L."/>
            <person name="Grigoriev I.V."/>
            <person name="Lindberg D.R."/>
            <person name="Seaver E.C."/>
            <person name="Weisblat D.A."/>
            <person name="Putnam N.H."/>
            <person name="Rokhsar D.S."/>
        </authorList>
    </citation>
    <scope>NUCLEOTIDE SEQUENCE [LARGE SCALE GENOMIC DNA]</scope>
</reference>
<evidence type="ECO:0000313" key="2">
    <source>
        <dbReference type="Proteomes" id="UP000030746"/>
    </source>
</evidence>
<organism evidence="1 2">
    <name type="scientific">Lottia gigantea</name>
    <name type="common">Giant owl limpet</name>
    <dbReference type="NCBI Taxonomy" id="225164"/>
    <lineage>
        <taxon>Eukaryota</taxon>
        <taxon>Metazoa</taxon>
        <taxon>Spiralia</taxon>
        <taxon>Lophotrochozoa</taxon>
        <taxon>Mollusca</taxon>
        <taxon>Gastropoda</taxon>
        <taxon>Patellogastropoda</taxon>
        <taxon>Lottioidea</taxon>
        <taxon>Lottiidae</taxon>
        <taxon>Lottia</taxon>
    </lineage>
</organism>
<gene>
    <name evidence="1" type="ORF">LOTGIDRAFT_161016</name>
</gene>
<name>V4AD36_LOTGI</name>
<keyword evidence="2" id="KW-1185">Reference proteome</keyword>
<dbReference type="Proteomes" id="UP000030746">
    <property type="component" value="Unassembled WGS sequence"/>
</dbReference>
<dbReference type="CTD" id="20238581"/>
<accession>V4AD36</accession>